<dbReference type="Proteomes" id="UP000032024">
    <property type="component" value="Chromosome"/>
</dbReference>
<evidence type="ECO:0000313" key="2">
    <source>
        <dbReference type="EMBL" id="AJO21844.1"/>
    </source>
</evidence>
<gene>
    <name evidence="2" type="ORF">SB48_HM08orf01603</name>
</gene>
<name>A0AAN0T4W3_HEYCO</name>
<reference evidence="3" key="1">
    <citation type="submission" date="2015-01" db="EMBL/GenBank/DDBJ databases">
        <title>Comparative genome analysis of Bacillus coagulans HM-08, Clostridium butyricum HM-68, Bacillus subtilis HM-66 and Bacillus paralicheniformis BL-09.</title>
        <authorList>
            <person name="Zhang H."/>
        </authorList>
    </citation>
    <scope>NUCLEOTIDE SEQUENCE [LARGE SCALE GENOMIC DNA]</scope>
    <source>
        <strain evidence="3">HM-08</strain>
    </source>
</reference>
<keyword evidence="3" id="KW-1185">Reference proteome</keyword>
<dbReference type="AlphaFoldDB" id="A0AAN0T4W3"/>
<organism evidence="2 3">
    <name type="scientific">Heyndrickxia coagulans</name>
    <name type="common">Weizmannia coagulans</name>
    <dbReference type="NCBI Taxonomy" id="1398"/>
    <lineage>
        <taxon>Bacteria</taxon>
        <taxon>Bacillati</taxon>
        <taxon>Bacillota</taxon>
        <taxon>Bacilli</taxon>
        <taxon>Bacillales</taxon>
        <taxon>Bacillaceae</taxon>
        <taxon>Heyndrickxia</taxon>
    </lineage>
</organism>
<proteinExistence type="predicted"/>
<protein>
    <submittedName>
        <fullName evidence="2">Uncharacterized protein</fullName>
    </submittedName>
</protein>
<feature type="region of interest" description="Disordered" evidence="1">
    <location>
        <begin position="39"/>
        <end position="61"/>
    </location>
</feature>
<accession>A0AAN0T4W3</accession>
<evidence type="ECO:0000256" key="1">
    <source>
        <dbReference type="SAM" id="MobiDB-lite"/>
    </source>
</evidence>
<feature type="compositionally biased region" description="Basic and acidic residues" evidence="1">
    <location>
        <begin position="52"/>
        <end position="61"/>
    </location>
</feature>
<evidence type="ECO:0000313" key="3">
    <source>
        <dbReference type="Proteomes" id="UP000032024"/>
    </source>
</evidence>
<sequence>MSGLQVFFVYTFFQKTGVHVATEKTAGANFPDCNHRPQCIPGSGQVEDEPVGLERDEKNPL</sequence>
<dbReference type="EMBL" id="CP010525">
    <property type="protein sequence ID" value="AJO21844.1"/>
    <property type="molecule type" value="Genomic_DNA"/>
</dbReference>